<dbReference type="Gene3D" id="1.10.357.140">
    <property type="entry name" value="UbiA prenyltransferase"/>
    <property type="match status" value="1"/>
</dbReference>
<evidence type="ECO:0000256" key="2">
    <source>
        <dbReference type="ARBA" id="ARBA00022475"/>
    </source>
</evidence>
<keyword evidence="5 9" id="KW-1133">Transmembrane helix</keyword>
<evidence type="ECO:0000313" key="10">
    <source>
        <dbReference type="EMBL" id="XBH01068.1"/>
    </source>
</evidence>
<dbReference type="CDD" id="cd13957">
    <property type="entry name" value="PT_UbiA_Cox10"/>
    <property type="match status" value="1"/>
</dbReference>
<feature type="transmembrane region" description="Helical" evidence="9">
    <location>
        <begin position="139"/>
        <end position="158"/>
    </location>
</feature>
<keyword evidence="2 9" id="KW-1003">Cell membrane</keyword>
<keyword evidence="7 9" id="KW-0472">Membrane</keyword>
<feature type="transmembrane region" description="Helical" evidence="9">
    <location>
        <begin position="270"/>
        <end position="288"/>
    </location>
</feature>
<name>A0AAU7C7H8_9BACT</name>
<comment type="catalytic activity">
    <reaction evidence="8 9">
        <text>heme b + (2E,6E)-farnesyl diphosphate + H2O = Fe(II)-heme o + diphosphate</text>
        <dbReference type="Rhea" id="RHEA:28070"/>
        <dbReference type="ChEBI" id="CHEBI:15377"/>
        <dbReference type="ChEBI" id="CHEBI:33019"/>
        <dbReference type="ChEBI" id="CHEBI:60344"/>
        <dbReference type="ChEBI" id="CHEBI:60530"/>
        <dbReference type="ChEBI" id="CHEBI:175763"/>
        <dbReference type="EC" id="2.5.1.141"/>
    </reaction>
</comment>
<reference evidence="10" key="1">
    <citation type="submission" date="2024-05" db="EMBL/GenBank/DDBJ databases">
        <title>Planctomycetes of the genus Singulisphaera possess chitinolytic capabilities.</title>
        <authorList>
            <person name="Ivanova A."/>
        </authorList>
    </citation>
    <scope>NUCLEOTIDE SEQUENCE</scope>
    <source>
        <strain evidence="10">Ch08T</strain>
    </source>
</reference>
<comment type="similarity">
    <text evidence="9">Belongs to the UbiA prenyltransferase family. Protoheme IX farnesyltransferase subfamily.</text>
</comment>
<dbReference type="RefSeq" id="WP_406693755.1">
    <property type="nucleotide sequence ID" value="NZ_CP155447.1"/>
</dbReference>
<feature type="transmembrane region" description="Helical" evidence="9">
    <location>
        <begin position="44"/>
        <end position="65"/>
    </location>
</feature>
<dbReference type="NCBIfam" id="TIGR01473">
    <property type="entry name" value="cyoE_ctaB"/>
    <property type="match status" value="1"/>
</dbReference>
<evidence type="ECO:0000256" key="8">
    <source>
        <dbReference type="ARBA" id="ARBA00047690"/>
    </source>
</evidence>
<proteinExistence type="inferred from homology"/>
<feature type="transmembrane region" description="Helical" evidence="9">
    <location>
        <begin position="237"/>
        <end position="258"/>
    </location>
</feature>
<evidence type="ECO:0000256" key="9">
    <source>
        <dbReference type="HAMAP-Rule" id="MF_00154"/>
    </source>
</evidence>
<evidence type="ECO:0000256" key="5">
    <source>
        <dbReference type="ARBA" id="ARBA00022989"/>
    </source>
</evidence>
<dbReference type="AlphaFoldDB" id="A0AAU7C7H8"/>
<evidence type="ECO:0000256" key="4">
    <source>
        <dbReference type="ARBA" id="ARBA00022692"/>
    </source>
</evidence>
<gene>
    <name evidence="10" type="primary">cyoE</name>
    <name evidence="9" type="synonym">ctaB</name>
    <name evidence="10" type="ORF">V5E97_22220</name>
</gene>
<dbReference type="PANTHER" id="PTHR43448:SF2">
    <property type="entry name" value="PROTOHEME IX FARNESYLTRANSFERASE, MITOCHONDRIAL"/>
    <property type="match status" value="1"/>
</dbReference>
<protein>
    <recommendedName>
        <fullName evidence="9">Protoheme IX farnesyltransferase</fullName>
        <ecNumber evidence="9">2.5.1.141</ecNumber>
    </recommendedName>
    <alternativeName>
        <fullName evidence="9">Heme B farnesyltransferase</fullName>
    </alternativeName>
    <alternativeName>
        <fullName evidence="9">Heme O synthase</fullName>
    </alternativeName>
</protein>
<comment type="subcellular location">
    <subcellularLocation>
        <location evidence="9">Cell membrane</location>
        <topology evidence="9">Multi-pass membrane protein</topology>
    </subcellularLocation>
    <subcellularLocation>
        <location evidence="1">Membrane</location>
        <topology evidence="1">Multi-pass membrane protein</topology>
    </subcellularLocation>
</comment>
<dbReference type="FunFam" id="1.10.357.140:FF:000006">
    <property type="entry name" value="Protoheme IX farnesyltransferase, mitochondrial"/>
    <property type="match status" value="1"/>
</dbReference>
<accession>A0AAU7C7H8</accession>
<dbReference type="InterPro" id="IPR006369">
    <property type="entry name" value="Protohaem_IX_farnesylTrfase"/>
</dbReference>
<dbReference type="GO" id="GO:0005886">
    <property type="term" value="C:plasma membrane"/>
    <property type="evidence" value="ECO:0007669"/>
    <property type="project" value="UniProtKB-SubCell"/>
</dbReference>
<dbReference type="InterPro" id="IPR000537">
    <property type="entry name" value="UbiA_prenyltransferase"/>
</dbReference>
<dbReference type="GO" id="GO:0008495">
    <property type="term" value="F:protoheme IX farnesyltransferase activity"/>
    <property type="evidence" value="ECO:0007669"/>
    <property type="project" value="UniProtKB-UniRule"/>
</dbReference>
<comment type="function">
    <text evidence="9">Converts heme B (protoheme IX) to heme O by substitution of the vinyl group on carbon 2 of heme B porphyrin ring with a hydroxyethyl farnesyl side group.</text>
</comment>
<comment type="miscellaneous">
    <text evidence="9">Carbon 2 of the heme B porphyrin ring is defined according to the Fischer nomenclature.</text>
</comment>
<evidence type="ECO:0000256" key="7">
    <source>
        <dbReference type="ARBA" id="ARBA00023136"/>
    </source>
</evidence>
<organism evidence="10">
    <name type="scientific">Singulisphaera sp. Ch08</name>
    <dbReference type="NCBI Taxonomy" id="3120278"/>
    <lineage>
        <taxon>Bacteria</taxon>
        <taxon>Pseudomonadati</taxon>
        <taxon>Planctomycetota</taxon>
        <taxon>Planctomycetia</taxon>
        <taxon>Isosphaerales</taxon>
        <taxon>Isosphaeraceae</taxon>
        <taxon>Singulisphaera</taxon>
    </lineage>
</organism>
<comment type="pathway">
    <text evidence="9">Porphyrin-containing compound metabolism; heme O biosynthesis; heme O from protoheme: step 1/1.</text>
</comment>
<dbReference type="GO" id="GO:0006784">
    <property type="term" value="P:heme A biosynthetic process"/>
    <property type="evidence" value="ECO:0007669"/>
    <property type="project" value="TreeGrafter"/>
</dbReference>
<evidence type="ECO:0000256" key="1">
    <source>
        <dbReference type="ARBA" id="ARBA00004141"/>
    </source>
</evidence>
<evidence type="ECO:0000256" key="6">
    <source>
        <dbReference type="ARBA" id="ARBA00023133"/>
    </source>
</evidence>
<dbReference type="EC" id="2.5.1.141" evidence="9"/>
<feature type="transmembrane region" description="Helical" evidence="9">
    <location>
        <begin position="86"/>
        <end position="107"/>
    </location>
</feature>
<dbReference type="PANTHER" id="PTHR43448">
    <property type="entry name" value="PROTOHEME IX FARNESYLTRANSFERASE, MITOCHONDRIAL"/>
    <property type="match status" value="1"/>
</dbReference>
<dbReference type="Pfam" id="PF01040">
    <property type="entry name" value="UbiA"/>
    <property type="match status" value="1"/>
</dbReference>
<feature type="transmembrane region" description="Helical" evidence="9">
    <location>
        <begin position="113"/>
        <end position="132"/>
    </location>
</feature>
<sequence length="290" mass="30459">MADAQGRLAAYATLAKLRVATLVLATVAAGFVLGARGSSHPSTLLLTLLGTGMVASGASAWNQYLERSRDRLMKRTAGRPLPSGRLTPRAAALFGTLIALAGVAILVAATNLIAAGLALLTFVLYVCVYTPLKPLTTLNTAVGAIPGALPPVIGWAAATGQLGIEAFALFLIVFLWQFPHFLAIAWIYREDYARGGHKMLPVVDPHGVITGRQAASYALALVPAGLLPATIGLAGPVYFAGALALGIFYLVYSVRFWAGVTDPSARRLMWASFVYLPAILLLLLLNPLPA</sequence>
<dbReference type="GO" id="GO:0048034">
    <property type="term" value="P:heme O biosynthetic process"/>
    <property type="evidence" value="ECO:0007669"/>
    <property type="project" value="UniProtKB-UniRule"/>
</dbReference>
<dbReference type="HAMAP" id="MF_00154">
    <property type="entry name" value="CyoE_CtaB"/>
    <property type="match status" value="1"/>
</dbReference>
<evidence type="ECO:0000256" key="3">
    <source>
        <dbReference type="ARBA" id="ARBA00022679"/>
    </source>
</evidence>
<feature type="transmembrane region" description="Helical" evidence="9">
    <location>
        <begin position="214"/>
        <end position="231"/>
    </location>
</feature>
<keyword evidence="3 9" id="KW-0808">Transferase</keyword>
<dbReference type="InterPro" id="IPR044878">
    <property type="entry name" value="UbiA_sf"/>
</dbReference>
<keyword evidence="4 9" id="KW-0812">Transmembrane</keyword>
<keyword evidence="6 9" id="KW-0350">Heme biosynthesis</keyword>
<feature type="transmembrane region" description="Helical" evidence="9">
    <location>
        <begin position="164"/>
        <end position="188"/>
    </location>
</feature>
<dbReference type="EMBL" id="CP155447">
    <property type="protein sequence ID" value="XBH01068.1"/>
    <property type="molecule type" value="Genomic_DNA"/>
</dbReference>